<sequence length="253" mass="29402">MEKAQAIIHYMDMQMNLLRPEKTLTGQDGELIEYEIPELPGYRFTTELVIGIEDDEMPTFVQPQTEIKYQANHLITIELRYQKLPTAQPKRADAKQWVAQADHKFLVKSQQETIPVFDDDCKIIEQNVLQPNTFGTYTQQKEVGDETYYQIAPHQWVRSSDVVIVENRPKNKQSELWQMAPIDFTAVVKIPDNMQVVLWQINPQTLAQNKLDAHVVDNGTELKIDSKIMIAGELFYHIVNGNWIRSKYVTRKL</sequence>
<comment type="caution">
    <text evidence="1">The sequence shown here is derived from an EMBL/GenBank/DDBJ whole genome shotgun (WGS) entry which is preliminary data.</text>
</comment>
<name>A0A3R6V011_9LACO</name>
<gene>
    <name evidence="1" type="ORF">DS831_01415</name>
</gene>
<dbReference type="AlphaFoldDB" id="A0A3R6V011"/>
<evidence type="ECO:0008006" key="3">
    <source>
        <dbReference type="Google" id="ProtNLM"/>
    </source>
</evidence>
<dbReference type="Proteomes" id="UP000284109">
    <property type="component" value="Unassembled WGS sequence"/>
</dbReference>
<dbReference type="EMBL" id="QOCR01000001">
    <property type="protein sequence ID" value="RHW52017.1"/>
    <property type="molecule type" value="Genomic_DNA"/>
</dbReference>
<evidence type="ECO:0000313" key="1">
    <source>
        <dbReference type="EMBL" id="RHW52017.1"/>
    </source>
</evidence>
<accession>A0A3R6V011</accession>
<organism evidence="1 2">
    <name type="scientific">Bombilactobacillus bombi</name>
    <dbReference type="NCBI Taxonomy" id="1303590"/>
    <lineage>
        <taxon>Bacteria</taxon>
        <taxon>Bacillati</taxon>
        <taxon>Bacillota</taxon>
        <taxon>Bacilli</taxon>
        <taxon>Lactobacillales</taxon>
        <taxon>Lactobacillaceae</taxon>
        <taxon>Bombilactobacillus</taxon>
    </lineage>
</organism>
<keyword evidence="2" id="KW-1185">Reference proteome</keyword>
<proteinExistence type="predicted"/>
<protein>
    <recommendedName>
        <fullName evidence="3">MucBP domain-containing protein</fullName>
    </recommendedName>
</protein>
<dbReference type="OrthoDB" id="2259885at2"/>
<dbReference type="RefSeq" id="WP_118899682.1">
    <property type="nucleotide sequence ID" value="NZ_QOCR01000001.1"/>
</dbReference>
<evidence type="ECO:0000313" key="2">
    <source>
        <dbReference type="Proteomes" id="UP000284109"/>
    </source>
</evidence>
<reference evidence="1 2" key="1">
    <citation type="submission" date="2018-07" db="EMBL/GenBank/DDBJ databases">
        <title>Genome sequences of six Lactobacillus spp. isolated from bumble bee guts.</title>
        <authorList>
            <person name="Motta E.V.S."/>
            <person name="Moran N.A."/>
        </authorList>
    </citation>
    <scope>NUCLEOTIDE SEQUENCE [LARGE SCALE GENOMIC DNA]</scope>
    <source>
        <strain evidence="1 2">BI-1.1</strain>
    </source>
</reference>